<sequence>MGHFLRRSGVSLARRVSAGGSGAGRVGAVTQGERQGARLCSERMTRNLRGRRAGKQAQLPRNNAIEREAAI</sequence>
<reference evidence="2" key="1">
    <citation type="journal article" date="2022" name="bioRxiv">
        <title>Sequencing and chromosome-scale assembly of the giantPleurodeles waltlgenome.</title>
        <authorList>
            <person name="Brown T."/>
            <person name="Elewa A."/>
            <person name="Iarovenko S."/>
            <person name="Subramanian E."/>
            <person name="Araus A.J."/>
            <person name="Petzold A."/>
            <person name="Susuki M."/>
            <person name="Suzuki K.-i.T."/>
            <person name="Hayashi T."/>
            <person name="Toyoda A."/>
            <person name="Oliveira C."/>
            <person name="Osipova E."/>
            <person name="Leigh N.D."/>
            <person name="Simon A."/>
            <person name="Yun M.H."/>
        </authorList>
    </citation>
    <scope>NUCLEOTIDE SEQUENCE</scope>
    <source>
        <strain evidence="2">20211129_DDA</strain>
        <tissue evidence="2">Liver</tissue>
    </source>
</reference>
<dbReference type="Proteomes" id="UP001066276">
    <property type="component" value="Chromosome 1_1"/>
</dbReference>
<name>A0AAV7WTI2_PLEWA</name>
<evidence type="ECO:0000313" key="2">
    <source>
        <dbReference type="EMBL" id="KAJ1216116.1"/>
    </source>
</evidence>
<dbReference type="AlphaFoldDB" id="A0AAV7WTI2"/>
<protein>
    <submittedName>
        <fullName evidence="2">Uncharacterized protein</fullName>
    </submittedName>
</protein>
<keyword evidence="3" id="KW-1185">Reference proteome</keyword>
<proteinExistence type="predicted"/>
<gene>
    <name evidence="2" type="ORF">NDU88_003722</name>
</gene>
<comment type="caution">
    <text evidence="2">The sequence shown here is derived from an EMBL/GenBank/DDBJ whole genome shotgun (WGS) entry which is preliminary data.</text>
</comment>
<feature type="region of interest" description="Disordered" evidence="1">
    <location>
        <begin position="15"/>
        <end position="36"/>
    </location>
</feature>
<feature type="region of interest" description="Disordered" evidence="1">
    <location>
        <begin position="51"/>
        <end position="71"/>
    </location>
</feature>
<evidence type="ECO:0000256" key="1">
    <source>
        <dbReference type="SAM" id="MobiDB-lite"/>
    </source>
</evidence>
<accession>A0AAV7WTI2</accession>
<dbReference type="EMBL" id="JANPWB010000001">
    <property type="protein sequence ID" value="KAJ1216116.1"/>
    <property type="molecule type" value="Genomic_DNA"/>
</dbReference>
<evidence type="ECO:0000313" key="3">
    <source>
        <dbReference type="Proteomes" id="UP001066276"/>
    </source>
</evidence>
<organism evidence="2 3">
    <name type="scientific">Pleurodeles waltl</name>
    <name type="common">Iberian ribbed newt</name>
    <dbReference type="NCBI Taxonomy" id="8319"/>
    <lineage>
        <taxon>Eukaryota</taxon>
        <taxon>Metazoa</taxon>
        <taxon>Chordata</taxon>
        <taxon>Craniata</taxon>
        <taxon>Vertebrata</taxon>
        <taxon>Euteleostomi</taxon>
        <taxon>Amphibia</taxon>
        <taxon>Batrachia</taxon>
        <taxon>Caudata</taxon>
        <taxon>Salamandroidea</taxon>
        <taxon>Salamandridae</taxon>
        <taxon>Pleurodelinae</taxon>
        <taxon>Pleurodeles</taxon>
    </lineage>
</organism>